<dbReference type="GO" id="GO:0008047">
    <property type="term" value="F:enzyme activator activity"/>
    <property type="evidence" value="ECO:0007669"/>
    <property type="project" value="InterPro"/>
</dbReference>
<dbReference type="EMBL" id="NGJK01000093">
    <property type="protein sequence ID" value="RAP02393.1"/>
    <property type="molecule type" value="Genomic_DNA"/>
</dbReference>
<reference evidence="5 6" key="1">
    <citation type="submission" date="2017-05" db="EMBL/GenBank/DDBJ databases">
        <title>Host range expansion of the Methanosphaera genus to humans and monogastric animals involves recent and extensive reduction in genome content.</title>
        <authorList>
            <person name="Hoedt E.C."/>
            <person name="Volmer J.G."/>
            <person name="Parks D.H."/>
            <person name="Rosewarne C.P."/>
            <person name="Denman S.E."/>
            <person name="Mcsweeney C.S."/>
            <person name="O Cuiv P."/>
            <person name="Hugenholtz P."/>
            <person name="Tyson G.W."/>
            <person name="Morrison M."/>
        </authorList>
    </citation>
    <scope>NUCLEOTIDE SEQUENCE [LARGE SCALE GENOMIC DNA]</scope>
    <source>
        <strain evidence="5 6">PA5</strain>
    </source>
</reference>
<keyword evidence="3" id="KW-0064">Aspartyl protease</keyword>
<dbReference type="Gene3D" id="3.40.50.1450">
    <property type="entry name" value="HybD-like"/>
    <property type="match status" value="1"/>
</dbReference>
<sequence>MTYDAEVLVVGCGNVLFKDDGFGPATIDEIEKHLKERPLPDNVMTIDAGTSAPHYLFSLPNPMWKKIIILDIANFGGKPGDIKILSKDEMPVGKYQDPHSISVVDPLDELDDVEIVVIACQPEKVSSPFVEYGLCDSVKEGMSKAIDLVYEEVNI</sequence>
<dbReference type="RefSeq" id="WP_011407082.1">
    <property type="nucleotide sequence ID" value="NZ_CATZNA010000030.1"/>
</dbReference>
<dbReference type="InterPro" id="IPR004411">
    <property type="entry name" value="Pept_A31_F420-red_hyd_d"/>
</dbReference>
<evidence type="ECO:0000256" key="3">
    <source>
        <dbReference type="ARBA" id="ARBA00022750"/>
    </source>
</evidence>
<dbReference type="SUPFAM" id="SSF53163">
    <property type="entry name" value="HybD-like"/>
    <property type="match status" value="1"/>
</dbReference>
<dbReference type="OMA" id="GCGNLIF"/>
<dbReference type="Proteomes" id="UP000248557">
    <property type="component" value="Unassembled WGS sequence"/>
</dbReference>
<keyword evidence="4" id="KW-0378">Hydrolase</keyword>
<gene>
    <name evidence="5" type="ORF">CA615_07585</name>
</gene>
<dbReference type="GeneID" id="3854913"/>
<keyword evidence="2" id="KW-0645">Protease</keyword>
<evidence type="ECO:0000313" key="5">
    <source>
        <dbReference type="EMBL" id="RAP02393.1"/>
    </source>
</evidence>
<protein>
    <submittedName>
        <fullName evidence="5">Coenzyme F420-reducing hydrogenase, FrhD protein</fullName>
    </submittedName>
</protein>
<evidence type="ECO:0000256" key="4">
    <source>
        <dbReference type="ARBA" id="ARBA00022801"/>
    </source>
</evidence>
<comment type="caution">
    <text evidence="5">The sequence shown here is derived from an EMBL/GenBank/DDBJ whole genome shotgun (WGS) entry which is preliminary data.</text>
</comment>
<dbReference type="InterPro" id="IPR023430">
    <property type="entry name" value="Pept_HybD-like_dom_sf"/>
</dbReference>
<dbReference type="NCBIfam" id="TIGR00130">
    <property type="entry name" value="frhD"/>
    <property type="match status" value="1"/>
</dbReference>
<proteinExistence type="inferred from homology"/>
<dbReference type="PANTHER" id="PTHR30302:SF1">
    <property type="entry name" value="HYDROGENASE 2 MATURATION PROTEASE"/>
    <property type="match status" value="1"/>
</dbReference>
<dbReference type="InterPro" id="IPR000671">
    <property type="entry name" value="Peptidase_A31"/>
</dbReference>
<comment type="similarity">
    <text evidence="1">Belongs to the peptidase A31 family.</text>
</comment>
<dbReference type="AlphaFoldDB" id="A0A328PYQ4"/>
<dbReference type="GO" id="GO:0004190">
    <property type="term" value="F:aspartic-type endopeptidase activity"/>
    <property type="evidence" value="ECO:0007669"/>
    <property type="project" value="UniProtKB-KW"/>
</dbReference>
<evidence type="ECO:0000256" key="1">
    <source>
        <dbReference type="ARBA" id="ARBA00006814"/>
    </source>
</evidence>
<dbReference type="NCBIfam" id="TIGR00072">
    <property type="entry name" value="hydrog_prot"/>
    <property type="match status" value="1"/>
</dbReference>
<organism evidence="5 6">
    <name type="scientific">Methanosphaera stadtmanae</name>
    <dbReference type="NCBI Taxonomy" id="2317"/>
    <lineage>
        <taxon>Archaea</taxon>
        <taxon>Methanobacteriati</taxon>
        <taxon>Methanobacteriota</taxon>
        <taxon>Methanomada group</taxon>
        <taxon>Methanobacteria</taxon>
        <taxon>Methanobacteriales</taxon>
        <taxon>Methanobacteriaceae</taxon>
        <taxon>Methanosphaera</taxon>
    </lineage>
</organism>
<dbReference type="PANTHER" id="PTHR30302">
    <property type="entry name" value="HYDROGENASE 1 MATURATION PROTEASE"/>
    <property type="match status" value="1"/>
</dbReference>
<evidence type="ECO:0000256" key="2">
    <source>
        <dbReference type="ARBA" id="ARBA00022670"/>
    </source>
</evidence>
<dbReference type="GO" id="GO:0016485">
    <property type="term" value="P:protein processing"/>
    <property type="evidence" value="ECO:0007669"/>
    <property type="project" value="TreeGrafter"/>
</dbReference>
<evidence type="ECO:0000313" key="6">
    <source>
        <dbReference type="Proteomes" id="UP000248557"/>
    </source>
</evidence>
<dbReference type="CDD" id="cd06064">
    <property type="entry name" value="H2MP_F420-Reduc"/>
    <property type="match status" value="1"/>
</dbReference>
<dbReference type="PRINTS" id="PR00446">
    <property type="entry name" value="HYDRGNUPTAKE"/>
</dbReference>
<name>A0A328PYQ4_9EURY</name>
<accession>A0A328PYQ4</accession>
<dbReference type="Pfam" id="PF01750">
    <property type="entry name" value="HycI"/>
    <property type="match status" value="1"/>
</dbReference>